<dbReference type="PANTHER" id="PTHR33877">
    <property type="entry name" value="SLL1193 PROTEIN"/>
    <property type="match status" value="1"/>
</dbReference>
<reference evidence="2 3" key="1">
    <citation type="journal article" date="2018" name="Mol. Biol. Evol.">
        <title>Analysis of the draft genome of the red seaweed Gracilariopsis chorda provides insights into genome size evolution in Rhodophyta.</title>
        <authorList>
            <person name="Lee J."/>
            <person name="Yang E.C."/>
            <person name="Graf L."/>
            <person name="Yang J.H."/>
            <person name="Qiu H."/>
            <person name="Zel Zion U."/>
            <person name="Chan C.X."/>
            <person name="Stephens T.G."/>
            <person name="Weber A.P.M."/>
            <person name="Boo G.H."/>
            <person name="Boo S.M."/>
            <person name="Kim K.M."/>
            <person name="Shin Y."/>
            <person name="Jung M."/>
            <person name="Lee S.J."/>
            <person name="Yim H.S."/>
            <person name="Lee J.H."/>
            <person name="Bhattacharya D."/>
            <person name="Yoon H.S."/>
        </authorList>
    </citation>
    <scope>NUCLEOTIDE SEQUENCE [LARGE SCALE GENOMIC DNA]</scope>
    <source>
        <strain evidence="2 3">SKKU-2015</strain>
        <tissue evidence="2">Whole body</tissue>
    </source>
</reference>
<dbReference type="STRING" id="448386.A0A2V3J082"/>
<sequence>MGGALTPAFAAAQPLVVGARAAAGGSTRSIVLARVSHRNRKARSTATRRSRQADKWKRVQPGEWLANFAEDKRIEHASELRPESCPALVLNADFSPLSYMPLSLWPWQEVVKAVFLERVTVVATYDVGVRSPSMVFPLPSVVSLKQYQPMGRRSPAFSRFNVFLRDMFSCQYCGRRFATQELTYDHVIPRCKGGKTNWQNVVTACVSCNHRKGRLLLSEMAELRLRTAPRQPTNFELQANAKRFPPRYLHHTWRDYVYWSHGMRIEHDE</sequence>
<name>A0A2V3J082_9FLOR</name>
<keyword evidence="3" id="KW-1185">Reference proteome</keyword>
<dbReference type="Pfam" id="PF14279">
    <property type="entry name" value="HNH_5"/>
    <property type="match status" value="1"/>
</dbReference>
<feature type="domain" description="HNH nuclease" evidence="1">
    <location>
        <begin position="157"/>
        <end position="210"/>
    </location>
</feature>
<comment type="caution">
    <text evidence="2">The sequence shown here is derived from an EMBL/GenBank/DDBJ whole genome shotgun (WGS) entry which is preliminary data.</text>
</comment>
<dbReference type="Proteomes" id="UP000247409">
    <property type="component" value="Unassembled WGS sequence"/>
</dbReference>
<proteinExistence type="predicted"/>
<dbReference type="PANTHER" id="PTHR33877:SF2">
    <property type="entry name" value="OS07G0170200 PROTEIN"/>
    <property type="match status" value="1"/>
</dbReference>
<evidence type="ECO:0000313" key="2">
    <source>
        <dbReference type="EMBL" id="PXF47713.1"/>
    </source>
</evidence>
<accession>A0A2V3J082</accession>
<evidence type="ECO:0000259" key="1">
    <source>
        <dbReference type="SMART" id="SM00507"/>
    </source>
</evidence>
<dbReference type="Gene3D" id="1.10.30.50">
    <property type="match status" value="1"/>
</dbReference>
<evidence type="ECO:0000313" key="3">
    <source>
        <dbReference type="Proteomes" id="UP000247409"/>
    </source>
</evidence>
<dbReference type="InterPro" id="IPR052892">
    <property type="entry name" value="NA-targeting_endonuclease"/>
</dbReference>
<dbReference type="EMBL" id="NBIV01000020">
    <property type="protein sequence ID" value="PXF47713.1"/>
    <property type="molecule type" value="Genomic_DNA"/>
</dbReference>
<protein>
    <recommendedName>
        <fullName evidence="1">HNH nuclease domain-containing protein</fullName>
    </recommendedName>
</protein>
<dbReference type="SMART" id="SM00507">
    <property type="entry name" value="HNHc"/>
    <property type="match status" value="1"/>
</dbReference>
<dbReference type="OrthoDB" id="2127950at2759"/>
<gene>
    <name evidence="2" type="ORF">BWQ96_02395</name>
</gene>
<dbReference type="CDD" id="cd00085">
    <property type="entry name" value="HNHc"/>
    <property type="match status" value="1"/>
</dbReference>
<dbReference type="InterPro" id="IPR029471">
    <property type="entry name" value="HNH_5"/>
</dbReference>
<organism evidence="2 3">
    <name type="scientific">Gracilariopsis chorda</name>
    <dbReference type="NCBI Taxonomy" id="448386"/>
    <lineage>
        <taxon>Eukaryota</taxon>
        <taxon>Rhodophyta</taxon>
        <taxon>Florideophyceae</taxon>
        <taxon>Rhodymeniophycidae</taxon>
        <taxon>Gracilariales</taxon>
        <taxon>Gracilariaceae</taxon>
        <taxon>Gracilariopsis</taxon>
    </lineage>
</organism>
<dbReference type="InterPro" id="IPR003615">
    <property type="entry name" value="HNH_nuc"/>
</dbReference>
<dbReference type="AlphaFoldDB" id="A0A2V3J082"/>